<feature type="region of interest" description="Disordered" evidence="1">
    <location>
        <begin position="1"/>
        <end position="69"/>
    </location>
</feature>
<reference evidence="3 4" key="1">
    <citation type="submission" date="2020-08" db="EMBL/GenBank/DDBJ databases">
        <title>Genomic Encyclopedia of Type Strains, Phase IV (KMG-IV): sequencing the most valuable type-strain genomes for metagenomic binning, comparative biology and taxonomic classification.</title>
        <authorList>
            <person name="Goeker M."/>
        </authorList>
    </citation>
    <scope>NUCLEOTIDE SEQUENCE [LARGE SCALE GENOMIC DNA]</scope>
    <source>
        <strain evidence="3 4">DSM 26385</strain>
    </source>
</reference>
<feature type="region of interest" description="Disordered" evidence="1">
    <location>
        <begin position="171"/>
        <end position="195"/>
    </location>
</feature>
<feature type="domain" description="Flagellar hook-length control protein-like C-terminal" evidence="2">
    <location>
        <begin position="352"/>
        <end position="426"/>
    </location>
</feature>
<dbReference type="CDD" id="cd17470">
    <property type="entry name" value="T3SS_Flik_C"/>
    <property type="match status" value="1"/>
</dbReference>
<accession>A0A7W6K5C6</accession>
<feature type="region of interest" description="Disordered" evidence="1">
    <location>
        <begin position="428"/>
        <end position="508"/>
    </location>
</feature>
<comment type="caution">
    <text evidence="3">The sequence shown here is derived from an EMBL/GenBank/DDBJ whole genome shotgun (WGS) entry which is preliminary data.</text>
</comment>
<evidence type="ECO:0000313" key="4">
    <source>
        <dbReference type="Proteomes" id="UP000584824"/>
    </source>
</evidence>
<dbReference type="InterPro" id="IPR021136">
    <property type="entry name" value="Flagellar_hook_control-like_C"/>
</dbReference>
<sequence length="508" mass="52526">MMDALNALVKPAPETATGAKTTKGGTSADKEGFAHELKGLNDHQSGGKGSARGAETKTAKVDAEAGAMAPAEPVAEETVLPRSFAALSTAIDATLEKVASQSLEATPPEAGIEATFKNTKTPIGKSAKTKDADFSGLGVEIEGKKTVEGSVASEIIRKVKIAAAQPDVEKTAVTKDAPADDKVDVDSGSQTQADIQPETLSDVLGFLTASAASAQVESKPLAAHGRTAETKGVAAKSQTGDTTRDTALTDEAMEAMPTDEVQQQDRLFRLVRGEGQGQSVGLKIASDSNGRIDVETRSGTGAQAETVNVVEARRYLGFNAPSNSSSLTAAMAGNDEWVSAMHPSARLANEAQQSSTGQVVNTLKLELNPISLGTVTAMLRLSGDELNVHLTVHTAAAYRELSSDSNSMMDALRSQGFSVDQVTVSMAPVASSQDSGDGSGRFSQQQQQQNMQQAAGEGSRNGDQGARQNARGGSDSQPGVAAGRIDESEQVSSVLRGSGSARPGHVYI</sequence>
<feature type="compositionally biased region" description="Low complexity" evidence="1">
    <location>
        <begin position="15"/>
        <end position="26"/>
    </location>
</feature>
<dbReference type="Gene3D" id="3.30.750.140">
    <property type="match status" value="1"/>
</dbReference>
<gene>
    <name evidence="3" type="ORF">GGQ66_003174</name>
</gene>
<dbReference type="Proteomes" id="UP000584824">
    <property type="component" value="Unassembled WGS sequence"/>
</dbReference>
<feature type="compositionally biased region" description="Basic and acidic residues" evidence="1">
    <location>
        <begin position="171"/>
        <end position="185"/>
    </location>
</feature>
<dbReference type="AlphaFoldDB" id="A0A7W6K5C6"/>
<name>A0A7W6K5C6_9HYPH</name>
<evidence type="ECO:0000256" key="1">
    <source>
        <dbReference type="SAM" id="MobiDB-lite"/>
    </source>
</evidence>
<dbReference type="Pfam" id="PF02120">
    <property type="entry name" value="Flg_hook"/>
    <property type="match status" value="1"/>
</dbReference>
<dbReference type="EMBL" id="JACIDU010000013">
    <property type="protein sequence ID" value="MBB4104596.1"/>
    <property type="molecule type" value="Genomic_DNA"/>
</dbReference>
<organism evidence="3 4">
    <name type="scientific">Allorhizobium borbori</name>
    <dbReference type="NCBI Taxonomy" id="485907"/>
    <lineage>
        <taxon>Bacteria</taxon>
        <taxon>Pseudomonadati</taxon>
        <taxon>Pseudomonadota</taxon>
        <taxon>Alphaproteobacteria</taxon>
        <taxon>Hyphomicrobiales</taxon>
        <taxon>Rhizobiaceae</taxon>
        <taxon>Rhizobium/Agrobacterium group</taxon>
        <taxon>Allorhizobium</taxon>
    </lineage>
</organism>
<feature type="compositionally biased region" description="Basic and acidic residues" evidence="1">
    <location>
        <begin position="28"/>
        <end position="41"/>
    </location>
</feature>
<protein>
    <submittedName>
        <fullName evidence="3">Chemotaxis protein MotD</fullName>
    </submittedName>
</protein>
<feature type="region of interest" description="Disordered" evidence="1">
    <location>
        <begin position="217"/>
        <end position="242"/>
    </location>
</feature>
<evidence type="ECO:0000313" key="3">
    <source>
        <dbReference type="EMBL" id="MBB4104596.1"/>
    </source>
</evidence>
<dbReference type="RefSeq" id="WP_183793679.1">
    <property type="nucleotide sequence ID" value="NZ_JACIDU010000013.1"/>
</dbReference>
<keyword evidence="4" id="KW-1185">Reference proteome</keyword>
<feature type="compositionally biased region" description="Low complexity" evidence="1">
    <location>
        <begin position="430"/>
        <end position="458"/>
    </location>
</feature>
<evidence type="ECO:0000259" key="2">
    <source>
        <dbReference type="Pfam" id="PF02120"/>
    </source>
</evidence>
<dbReference type="InterPro" id="IPR038610">
    <property type="entry name" value="FliK-like_C_sf"/>
</dbReference>
<feature type="compositionally biased region" description="Basic and acidic residues" evidence="1">
    <location>
        <begin position="54"/>
        <end position="63"/>
    </location>
</feature>
<proteinExistence type="predicted"/>